<dbReference type="EMBL" id="CAKXZT010000163">
    <property type="protein sequence ID" value="CAH2408013.1"/>
    <property type="molecule type" value="Genomic_DNA"/>
</dbReference>
<sequence length="47" mass="5061">MGVPFRSYEDLRAMGPTIEVAAQRSEPEEMRGAGFICSTNAAGRWGG</sequence>
<protein>
    <submittedName>
        <fullName evidence="1">Uncharacterized protein</fullName>
    </submittedName>
</protein>
<comment type="caution">
    <text evidence="1">The sequence shown here is derived from an EMBL/GenBank/DDBJ whole genome shotgun (WGS) entry which is preliminary data.</text>
</comment>
<keyword evidence="2" id="KW-1185">Reference proteome</keyword>
<gene>
    <name evidence="1" type="ORF">MES5069_650005</name>
</gene>
<evidence type="ECO:0000313" key="1">
    <source>
        <dbReference type="EMBL" id="CAH2408013.1"/>
    </source>
</evidence>
<name>A0ABM9EGR8_9HYPH</name>
<evidence type="ECO:0000313" key="2">
    <source>
        <dbReference type="Proteomes" id="UP001153050"/>
    </source>
</evidence>
<proteinExistence type="predicted"/>
<organism evidence="1 2">
    <name type="scientific">Mesorhizobium escarrei</name>
    <dbReference type="NCBI Taxonomy" id="666018"/>
    <lineage>
        <taxon>Bacteria</taxon>
        <taxon>Pseudomonadati</taxon>
        <taxon>Pseudomonadota</taxon>
        <taxon>Alphaproteobacteria</taxon>
        <taxon>Hyphomicrobiales</taxon>
        <taxon>Phyllobacteriaceae</taxon>
        <taxon>Mesorhizobium</taxon>
    </lineage>
</organism>
<dbReference type="Proteomes" id="UP001153050">
    <property type="component" value="Unassembled WGS sequence"/>
</dbReference>
<reference evidence="1 2" key="1">
    <citation type="submission" date="2022-03" db="EMBL/GenBank/DDBJ databases">
        <authorList>
            <person name="Brunel B."/>
        </authorList>
    </citation>
    <scope>NUCLEOTIDE SEQUENCE [LARGE SCALE GENOMIC DNA]</scope>
    <source>
        <strain evidence="1">STM5069sample</strain>
    </source>
</reference>
<accession>A0ABM9EGR8</accession>